<evidence type="ECO:0000256" key="7">
    <source>
        <dbReference type="PIRSR" id="PIRSR006118-2"/>
    </source>
</evidence>
<dbReference type="SUPFAM" id="SSF56784">
    <property type="entry name" value="HAD-like"/>
    <property type="match status" value="1"/>
</dbReference>
<evidence type="ECO:0000313" key="9">
    <source>
        <dbReference type="Proteomes" id="UP001157947"/>
    </source>
</evidence>
<dbReference type="PIRSF" id="PIRSF006118">
    <property type="entry name" value="KDO8-P_Ptase"/>
    <property type="match status" value="1"/>
</dbReference>
<comment type="caution">
    <text evidence="8">The sequence shown here is derived from an EMBL/GenBank/DDBJ whole genome shotgun (WGS) entry which is preliminary data.</text>
</comment>
<dbReference type="EMBL" id="FXTX01000004">
    <property type="protein sequence ID" value="SMP06390.1"/>
    <property type="molecule type" value="Genomic_DNA"/>
</dbReference>
<dbReference type="GO" id="GO:0016788">
    <property type="term" value="F:hydrolase activity, acting on ester bonds"/>
    <property type="evidence" value="ECO:0007669"/>
    <property type="project" value="InterPro"/>
</dbReference>
<dbReference type="InterPro" id="IPR006549">
    <property type="entry name" value="HAD-SF_hydro_IIIA"/>
</dbReference>
<gene>
    <name evidence="8" type="ORF">SAMN06264868_10445</name>
</gene>
<feature type="binding site" evidence="7">
    <location>
        <position position="14"/>
    </location>
    <ligand>
        <name>Mg(2+)</name>
        <dbReference type="ChEBI" id="CHEBI:18420"/>
    </ligand>
</feature>
<keyword evidence="9" id="KW-1185">Reference proteome</keyword>
<comment type="similarity">
    <text evidence="2">Belongs to the KdsC family.</text>
</comment>
<evidence type="ECO:0000256" key="4">
    <source>
        <dbReference type="ARBA" id="ARBA00022723"/>
    </source>
</evidence>
<keyword evidence="4 7" id="KW-0479">Metal-binding</keyword>
<accession>A0AA45WK93</accession>
<dbReference type="Gene3D" id="3.40.50.1000">
    <property type="entry name" value="HAD superfamily/HAD-like"/>
    <property type="match status" value="1"/>
</dbReference>
<dbReference type="InterPro" id="IPR023214">
    <property type="entry name" value="HAD_sf"/>
</dbReference>
<evidence type="ECO:0000256" key="2">
    <source>
        <dbReference type="ARBA" id="ARBA00005893"/>
    </source>
</evidence>
<dbReference type="GO" id="GO:0046872">
    <property type="term" value="F:metal ion binding"/>
    <property type="evidence" value="ECO:0007669"/>
    <property type="project" value="UniProtKB-KW"/>
</dbReference>
<feature type="binding site" evidence="7">
    <location>
        <position position="16"/>
    </location>
    <ligand>
        <name>substrate</name>
    </ligand>
</feature>
<dbReference type="PANTHER" id="PTHR21485">
    <property type="entry name" value="HAD SUPERFAMILY MEMBERS CMAS AND KDSC"/>
    <property type="match status" value="1"/>
</dbReference>
<dbReference type="Pfam" id="PF08282">
    <property type="entry name" value="Hydrolase_3"/>
    <property type="match status" value="1"/>
</dbReference>
<dbReference type="InterPro" id="IPR036412">
    <property type="entry name" value="HAD-like_sf"/>
</dbReference>
<evidence type="ECO:0000256" key="5">
    <source>
        <dbReference type="ARBA" id="ARBA00022801"/>
    </source>
</evidence>
<comment type="cofactor">
    <cofactor evidence="1 7">
        <name>Mg(2+)</name>
        <dbReference type="ChEBI" id="CHEBI:18420"/>
    </cofactor>
</comment>
<dbReference type="SFLD" id="SFLDS00003">
    <property type="entry name" value="Haloacid_Dehalogenase"/>
    <property type="match status" value="1"/>
</dbReference>
<dbReference type="CDD" id="cd01630">
    <property type="entry name" value="HAD_KDO-like"/>
    <property type="match status" value="1"/>
</dbReference>
<dbReference type="NCBIfam" id="TIGR01670">
    <property type="entry name" value="KdsC-phosphatas"/>
    <property type="match status" value="1"/>
</dbReference>
<reference evidence="8" key="1">
    <citation type="submission" date="2017-05" db="EMBL/GenBank/DDBJ databases">
        <authorList>
            <person name="Varghese N."/>
            <person name="Submissions S."/>
        </authorList>
    </citation>
    <scope>NUCLEOTIDE SEQUENCE</scope>
    <source>
        <strain evidence="8">DSM 18763</strain>
    </source>
</reference>
<sequence length="172" mass="19622">MKEKAKNIKWFVFDVDGVLTDGKIIYDSEGRELKNFCVKDGLGIYLLYQAGINTAIITGRNSITVERRAKELHITEIIQGAKEKLPAYISFKEKYNIKDEEILFIGDDYIDLPILRRVGFPVSVPSAPDIVKRHCIYITKKEGGNGAVREVVELILDYQGKLEELIKKLYLI</sequence>
<keyword evidence="6 7" id="KW-0460">Magnesium</keyword>
<dbReference type="InterPro" id="IPR050793">
    <property type="entry name" value="CMP-NeuNAc_synthase"/>
</dbReference>
<dbReference type="FunFam" id="3.40.50.1000:FF:000029">
    <property type="entry name" value="3-deoxy-D-manno-octulosonate 8-phosphate phosphatase KdsC"/>
    <property type="match status" value="1"/>
</dbReference>
<dbReference type="NCBIfam" id="TIGR01662">
    <property type="entry name" value="HAD-SF-IIIA"/>
    <property type="match status" value="1"/>
</dbReference>
<evidence type="ECO:0000256" key="1">
    <source>
        <dbReference type="ARBA" id="ARBA00001946"/>
    </source>
</evidence>
<dbReference type="GO" id="GO:0008781">
    <property type="term" value="F:N-acylneuraminate cytidylyltransferase activity"/>
    <property type="evidence" value="ECO:0007669"/>
    <property type="project" value="TreeGrafter"/>
</dbReference>
<dbReference type="AlphaFoldDB" id="A0AA45WK93"/>
<dbReference type="InterPro" id="IPR010023">
    <property type="entry name" value="KdsC_fam"/>
</dbReference>
<dbReference type="SFLD" id="SFLDG01138">
    <property type="entry name" value="C1.6.2:_Deoxy-d-mannose-octulo"/>
    <property type="match status" value="1"/>
</dbReference>
<comment type="subunit">
    <text evidence="3">Homotetramer.</text>
</comment>
<name>A0AA45WK93_9AQUI</name>
<protein>
    <submittedName>
        <fullName evidence="8">3-deoxy-D-manno-octulosonate 8-phosphate phosphatase (KDO 8-P phosphatase)</fullName>
    </submittedName>
</protein>
<dbReference type="Proteomes" id="UP001157947">
    <property type="component" value="Unassembled WGS sequence"/>
</dbReference>
<dbReference type="SFLD" id="SFLDG01136">
    <property type="entry name" value="C1.6:_Phosphoserine_Phosphatas"/>
    <property type="match status" value="1"/>
</dbReference>
<evidence type="ECO:0000313" key="8">
    <source>
        <dbReference type="EMBL" id="SMP06390.1"/>
    </source>
</evidence>
<evidence type="ECO:0000256" key="6">
    <source>
        <dbReference type="ARBA" id="ARBA00022842"/>
    </source>
</evidence>
<dbReference type="PANTHER" id="PTHR21485:SF3">
    <property type="entry name" value="N-ACYLNEURAMINATE CYTIDYLYLTRANSFERASE"/>
    <property type="match status" value="1"/>
</dbReference>
<keyword evidence="5" id="KW-0378">Hydrolase</keyword>
<feature type="binding site" evidence="7">
    <location>
        <position position="107"/>
    </location>
    <ligand>
        <name>Mg(2+)</name>
        <dbReference type="ChEBI" id="CHEBI:18420"/>
    </ligand>
</feature>
<proteinExistence type="inferred from homology"/>
<organism evidence="8 9">
    <name type="scientific">Venenivibrio stagnispumantis</name>
    <dbReference type="NCBI Taxonomy" id="407998"/>
    <lineage>
        <taxon>Bacteria</taxon>
        <taxon>Pseudomonadati</taxon>
        <taxon>Aquificota</taxon>
        <taxon>Aquificia</taxon>
        <taxon>Aquificales</taxon>
        <taxon>Hydrogenothermaceae</taxon>
        <taxon>Venenivibrio</taxon>
    </lineage>
</organism>
<evidence type="ECO:0000256" key="3">
    <source>
        <dbReference type="ARBA" id="ARBA00011881"/>
    </source>
</evidence>